<dbReference type="InterPro" id="IPR027396">
    <property type="entry name" value="DsrEFH-like"/>
</dbReference>
<sequence>MKLGIVLSTKNAETNWNALRLANLALSKGDTVSIFLVGEGVEYGQASSSKFNIKEQVEKLLQSDKAKILACGTCLVIRKQGGSKECPEAGLEDLYRLVGDNDKVLTF</sequence>
<name>A0A1F6B2M9_9BACT</name>
<dbReference type="InterPro" id="IPR003787">
    <property type="entry name" value="Sulphur_relay_DsrE/F-like"/>
</dbReference>
<dbReference type="AlphaFoldDB" id="A0A1F6B2M9"/>
<protein>
    <submittedName>
        <fullName evidence="1">Uncharacterized protein</fullName>
    </submittedName>
</protein>
<gene>
    <name evidence="1" type="ORF">A3A63_04260</name>
</gene>
<dbReference type="Proteomes" id="UP000176450">
    <property type="component" value="Unassembled WGS sequence"/>
</dbReference>
<comment type="caution">
    <text evidence="1">The sequence shown here is derived from an EMBL/GenBank/DDBJ whole genome shotgun (WGS) entry which is preliminary data.</text>
</comment>
<dbReference type="SUPFAM" id="SSF75169">
    <property type="entry name" value="DsrEFH-like"/>
    <property type="match status" value="1"/>
</dbReference>
<dbReference type="Pfam" id="PF02635">
    <property type="entry name" value="DsrE"/>
    <property type="match status" value="1"/>
</dbReference>
<evidence type="ECO:0000313" key="1">
    <source>
        <dbReference type="EMBL" id="OGG31186.1"/>
    </source>
</evidence>
<dbReference type="Gene3D" id="3.40.1260.10">
    <property type="entry name" value="DsrEFH-like"/>
    <property type="match status" value="1"/>
</dbReference>
<evidence type="ECO:0000313" key="2">
    <source>
        <dbReference type="Proteomes" id="UP000176450"/>
    </source>
</evidence>
<organism evidence="1 2">
    <name type="scientific">Candidatus Gottesmanbacteria bacterium RIFCSPLOWO2_01_FULL_46_9</name>
    <dbReference type="NCBI Taxonomy" id="1798394"/>
    <lineage>
        <taxon>Bacteria</taxon>
        <taxon>Candidatus Gottesmaniibacteriota</taxon>
    </lineage>
</organism>
<reference evidence="1 2" key="1">
    <citation type="journal article" date="2016" name="Nat. Commun.">
        <title>Thousands of microbial genomes shed light on interconnected biogeochemical processes in an aquifer system.</title>
        <authorList>
            <person name="Anantharaman K."/>
            <person name="Brown C.T."/>
            <person name="Hug L.A."/>
            <person name="Sharon I."/>
            <person name="Castelle C.J."/>
            <person name="Probst A.J."/>
            <person name="Thomas B.C."/>
            <person name="Singh A."/>
            <person name="Wilkins M.J."/>
            <person name="Karaoz U."/>
            <person name="Brodie E.L."/>
            <person name="Williams K.H."/>
            <person name="Hubbard S.S."/>
            <person name="Banfield J.F."/>
        </authorList>
    </citation>
    <scope>NUCLEOTIDE SEQUENCE [LARGE SCALE GENOMIC DNA]</scope>
</reference>
<proteinExistence type="predicted"/>
<accession>A0A1F6B2M9</accession>
<dbReference type="EMBL" id="MFJX01000023">
    <property type="protein sequence ID" value="OGG31186.1"/>
    <property type="molecule type" value="Genomic_DNA"/>
</dbReference>